<dbReference type="Pfam" id="PF23231">
    <property type="entry name" value="HAT_Syf1_CNRKL1_C"/>
    <property type="match status" value="1"/>
</dbReference>
<accession>A0A5M6BVT2</accession>
<keyword evidence="5" id="KW-0747">Spliceosome</keyword>
<keyword evidence="7" id="KW-0508">mRNA splicing</keyword>
<comment type="similarity">
    <text evidence="2">Belongs to the crooked-neck family.</text>
</comment>
<protein>
    <recommendedName>
        <fullName evidence="10">Pre-mRNA-splicing factor SYF1</fullName>
    </recommendedName>
    <alternativeName>
        <fullName evidence="11">Pre-mRNA-splicing factor syf1</fullName>
    </alternativeName>
</protein>
<keyword evidence="8" id="KW-0539">Nucleus</keyword>
<feature type="region of interest" description="Disordered" evidence="12">
    <location>
        <begin position="342"/>
        <end position="372"/>
    </location>
</feature>
<evidence type="ECO:0000256" key="9">
    <source>
        <dbReference type="ARBA" id="ARBA00037272"/>
    </source>
</evidence>
<keyword evidence="17" id="KW-1185">Reference proteome</keyword>
<comment type="function">
    <text evidence="9">Involved in pre-mRNA splicing and cell cycle progression.</text>
</comment>
<comment type="subunit">
    <text evidence="3">Associated with the spliceosome.</text>
</comment>
<reference evidence="16" key="2">
    <citation type="submission" date="2024-01" db="EMBL/GenBank/DDBJ databases">
        <title>Comparative genomics of Cryptococcus and Kwoniella reveals pathogenesis evolution and contrasting modes of karyotype evolution via chromosome fusion or intercentromeric recombination.</title>
        <authorList>
            <person name="Coelho M.A."/>
            <person name="David-Palma M."/>
            <person name="Shea T."/>
            <person name="Bowers K."/>
            <person name="McGinley-Smith S."/>
            <person name="Mohammad A.W."/>
            <person name="Gnirke A."/>
            <person name="Yurkov A.M."/>
            <person name="Nowrousian M."/>
            <person name="Sun S."/>
            <person name="Cuomo C.A."/>
            <person name="Heitman J."/>
        </authorList>
    </citation>
    <scope>NUCLEOTIDE SEQUENCE</scope>
    <source>
        <strain evidence="16">CBS 12478</strain>
    </source>
</reference>
<evidence type="ECO:0000313" key="16">
    <source>
        <dbReference type="EMBL" id="WWD20110.1"/>
    </source>
</evidence>
<dbReference type="FunFam" id="1.25.40.10:FF:000038">
    <property type="entry name" value="Putative pre-mRNA-splicing factor SYF1"/>
    <property type="match status" value="1"/>
</dbReference>
<evidence type="ECO:0000256" key="4">
    <source>
        <dbReference type="ARBA" id="ARBA00022664"/>
    </source>
</evidence>
<dbReference type="GO" id="GO:0071014">
    <property type="term" value="C:post-mRNA release spliceosomal complex"/>
    <property type="evidence" value="ECO:0007669"/>
    <property type="project" value="TreeGrafter"/>
</dbReference>
<name>A0A5M6BVT2_9TREE</name>
<dbReference type="GO" id="GO:0071007">
    <property type="term" value="C:U2-type catalytic step 2 spliceosome"/>
    <property type="evidence" value="ECO:0007669"/>
    <property type="project" value="TreeGrafter"/>
</dbReference>
<dbReference type="GO" id="GO:0000974">
    <property type="term" value="C:Prp19 complex"/>
    <property type="evidence" value="ECO:0007669"/>
    <property type="project" value="TreeGrafter"/>
</dbReference>
<evidence type="ECO:0000256" key="2">
    <source>
        <dbReference type="ARBA" id="ARBA00008644"/>
    </source>
</evidence>
<dbReference type="InterPro" id="IPR019734">
    <property type="entry name" value="TPR_rpt"/>
</dbReference>
<dbReference type="SMART" id="SM00028">
    <property type="entry name" value="TPR"/>
    <property type="match status" value="3"/>
</dbReference>
<organism evidence="16 17">
    <name type="scientific">Kwoniella shandongensis</name>
    <dbReference type="NCBI Taxonomy" id="1734106"/>
    <lineage>
        <taxon>Eukaryota</taxon>
        <taxon>Fungi</taxon>
        <taxon>Dikarya</taxon>
        <taxon>Basidiomycota</taxon>
        <taxon>Agaricomycotina</taxon>
        <taxon>Tremellomycetes</taxon>
        <taxon>Tremellales</taxon>
        <taxon>Cryptococcaceae</taxon>
        <taxon>Kwoniella</taxon>
    </lineage>
</organism>
<feature type="domain" description="Pre-mRNA-splicing factor Syf1/CRNKL1-like C-terminal HAT-repeats" evidence="14">
    <location>
        <begin position="577"/>
        <end position="980"/>
    </location>
</feature>
<dbReference type="KEGG" id="ksn:43590817"/>
<dbReference type="FunFam" id="1.25.40.10:FF:000137">
    <property type="entry name" value="Pre-mRNA-splicing factor syf1"/>
    <property type="match status" value="1"/>
</dbReference>
<dbReference type="Pfam" id="PF23220">
    <property type="entry name" value="HAT_Syf1_M"/>
    <property type="match status" value="1"/>
</dbReference>
<dbReference type="SMART" id="SM00386">
    <property type="entry name" value="HAT"/>
    <property type="match status" value="10"/>
</dbReference>
<evidence type="ECO:0000256" key="3">
    <source>
        <dbReference type="ARBA" id="ARBA00011524"/>
    </source>
</evidence>
<evidence type="ECO:0000256" key="7">
    <source>
        <dbReference type="ARBA" id="ARBA00023187"/>
    </source>
</evidence>
<evidence type="ECO:0000256" key="11">
    <source>
        <dbReference type="ARBA" id="ARBA00067212"/>
    </source>
</evidence>
<dbReference type="InterPro" id="IPR055430">
    <property type="entry name" value="HAT_Syf1_CNRKL1_C"/>
</dbReference>
<dbReference type="Gene3D" id="1.25.40.10">
    <property type="entry name" value="Tetratricopeptide repeat domain"/>
    <property type="match status" value="4"/>
</dbReference>
<reference evidence="16" key="1">
    <citation type="submission" date="2017-08" db="EMBL/GenBank/DDBJ databases">
        <authorList>
            <person name="Cuomo C."/>
            <person name="Billmyre B."/>
            <person name="Heitman J."/>
        </authorList>
    </citation>
    <scope>NUCLEOTIDE SEQUENCE</scope>
    <source>
        <strain evidence="16">CBS 12478</strain>
    </source>
</reference>
<dbReference type="PANTHER" id="PTHR11246:SF5">
    <property type="entry name" value="PRE-MRNA-SPLICING FACTOR SYF1"/>
    <property type="match status" value="1"/>
</dbReference>
<dbReference type="Proteomes" id="UP000322225">
    <property type="component" value="Chromosome 8"/>
</dbReference>
<dbReference type="SUPFAM" id="SSF48452">
    <property type="entry name" value="TPR-like"/>
    <property type="match status" value="2"/>
</dbReference>
<comment type="subcellular location">
    <subcellularLocation>
        <location evidence="1">Nucleus</location>
    </subcellularLocation>
</comment>
<feature type="domain" description="Pre-mRNA-splicing factor SYF1 central HAT repeats" evidence="13">
    <location>
        <begin position="419"/>
        <end position="575"/>
    </location>
</feature>
<evidence type="ECO:0000256" key="5">
    <source>
        <dbReference type="ARBA" id="ARBA00022728"/>
    </source>
</evidence>
<evidence type="ECO:0000313" key="17">
    <source>
        <dbReference type="Proteomes" id="UP000322225"/>
    </source>
</evidence>
<dbReference type="OrthoDB" id="10067343at2759"/>
<evidence type="ECO:0000259" key="14">
    <source>
        <dbReference type="Pfam" id="PF23231"/>
    </source>
</evidence>
<dbReference type="GO" id="GO:0000349">
    <property type="term" value="P:generation of catalytic spliceosome for first transesterification step"/>
    <property type="evidence" value="ECO:0007669"/>
    <property type="project" value="TreeGrafter"/>
</dbReference>
<sequence>MASTSDSSLITSLTSRFPLTLPIPTPLTHPHLISASDLPTEEDLLHNPDNLRSWLAYIHQIKERISQNEPPKSAVASPEEILLGPLASHTSREGLQALVSIYERAISVFPTSYKLWKAYYTTRQQYVLGQLTPAAREARQHQSKRGASYKTNVREILEGAVEANEWQGGLDGVVGYEEWKSLIATGERMLACLSHLPVPWLIHLSVLLHPKCPATFKRTYARRTFDRALRTLPPSLHGRIWGMYLRWAEMIGGDAGERVWRRYLKVDPSLTERHIAFLLDASPPRPLAAAKYLLSIARRASKNLYSSLEGKSPYQLFVDFLELVERYADDVGMSEEETLELQATRKAVEDKVGESSTAEDGPDAAEEPASINGRLMRIAGPPIPLGEAKLVKPANAVSAKKGPEELPYDEDSDPSSSRLLDVEGIVERDGLEVYKDQAGRLWTGLATYWIKRGEFDRATATFERGLAVVVTIRDFTQIFDAYAEFSETMISTLMDALADEDNAEDEDFDVEETEADLDERMKKFEELMDRRPFLVNEVLLRRNPNEVVEWEKRVALYGDDDERVVETYVKALDTINPRKATGPLYPLYVNFAKFYEEGGSKDAETGEPKSEPDMDQARKIMERATKVPFKSVDELAEVWCEWAEMELRNENYDEAIRLMQRATTVPKNTKIDYYNDSLPPQTRLFKSLKLWSFYSDMEESIGTVDSTKAVYDKIMELKIANAQVIVNYAAFLEENKYFEESFKVYERGIELFHFPIAFEIWNIYLSKFVKRYGGKKLERSRDLFEQALENCPAKFCKPLYLIYAKLEEEHGLAKRAMGIYDRAASTVQDSDKFEMFTIYIAKATANFGLPATRPIYERALEVLPDKQTAEMCRRFARMERKLGEIDRARAIYAHASQFCDPRIDPEFWQEWNGFEIDTGSEDTFREMLRIKRAVQASFNTETSFIAAQAAAASKGIEKPTDVAKDAAQDAADPMAAMEREMGGSNAAASAKKTGGPAFVASTLNKTNANGISMGEEEEGGEVANPDAIVMDDEEF</sequence>
<dbReference type="GeneID" id="43590817"/>
<evidence type="ECO:0000256" key="8">
    <source>
        <dbReference type="ARBA" id="ARBA00023242"/>
    </source>
</evidence>
<dbReference type="InterPro" id="IPR045075">
    <property type="entry name" value="Syf1-like"/>
</dbReference>
<evidence type="ECO:0000259" key="13">
    <source>
        <dbReference type="Pfam" id="PF23220"/>
    </source>
</evidence>
<dbReference type="PANTHER" id="PTHR11246">
    <property type="entry name" value="PRE-MRNA SPLICING FACTOR"/>
    <property type="match status" value="1"/>
</dbReference>
<evidence type="ECO:0000259" key="15">
    <source>
        <dbReference type="Pfam" id="PF23233"/>
    </source>
</evidence>
<keyword evidence="6" id="KW-0677">Repeat</keyword>
<feature type="region of interest" description="Disordered" evidence="12">
    <location>
        <begin position="1009"/>
        <end position="1035"/>
    </location>
</feature>
<evidence type="ECO:0000256" key="6">
    <source>
        <dbReference type="ARBA" id="ARBA00022737"/>
    </source>
</evidence>
<dbReference type="AlphaFoldDB" id="A0A5M6BVT2"/>
<dbReference type="InterPro" id="IPR003107">
    <property type="entry name" value="HAT"/>
</dbReference>
<evidence type="ECO:0000256" key="12">
    <source>
        <dbReference type="SAM" id="MobiDB-lite"/>
    </source>
</evidence>
<dbReference type="InterPro" id="IPR055433">
    <property type="entry name" value="HAT_Syf1-like_N"/>
</dbReference>
<proteinExistence type="inferred from homology"/>
<dbReference type="InterPro" id="IPR056350">
    <property type="entry name" value="HAT_Syf1_central"/>
</dbReference>
<dbReference type="FunFam" id="1.25.40.10:FF:000023">
    <property type="entry name" value="Pre-mRNA-splicing factor SYF1"/>
    <property type="match status" value="1"/>
</dbReference>
<dbReference type="Pfam" id="PF23233">
    <property type="entry name" value="HAT_Syf1_CNRKL1_N"/>
    <property type="match status" value="1"/>
</dbReference>
<gene>
    <name evidence="16" type="ORF">CI109_104585</name>
</gene>
<evidence type="ECO:0000256" key="10">
    <source>
        <dbReference type="ARBA" id="ARBA00039472"/>
    </source>
</evidence>
<feature type="domain" description="Pre-mRNA-splicing factor Syf1-like N-terminal HAT-repeats" evidence="15">
    <location>
        <begin position="177"/>
        <end position="268"/>
    </location>
</feature>
<keyword evidence="4" id="KW-0507">mRNA processing</keyword>
<evidence type="ECO:0000256" key="1">
    <source>
        <dbReference type="ARBA" id="ARBA00004123"/>
    </source>
</evidence>
<dbReference type="InterPro" id="IPR011990">
    <property type="entry name" value="TPR-like_helical_dom_sf"/>
</dbReference>
<dbReference type="RefSeq" id="XP_031859020.1">
    <property type="nucleotide sequence ID" value="XM_032006657.1"/>
</dbReference>
<dbReference type="EMBL" id="CP144058">
    <property type="protein sequence ID" value="WWD20110.1"/>
    <property type="molecule type" value="Genomic_DNA"/>
</dbReference>